<name>A0AA40B9J7_9PEZI</name>
<feature type="region of interest" description="Disordered" evidence="1">
    <location>
        <begin position="121"/>
        <end position="147"/>
    </location>
</feature>
<dbReference type="EMBL" id="JAUKUA010000001">
    <property type="protein sequence ID" value="KAK0730165.1"/>
    <property type="molecule type" value="Genomic_DNA"/>
</dbReference>
<evidence type="ECO:0000313" key="2">
    <source>
        <dbReference type="EMBL" id="KAK0730165.1"/>
    </source>
</evidence>
<sequence>MPQMRPLPPLFPPQSQQEQHPPSSHALSNLIKPLLPLPPISQLVAAGAGSGDFPALLETLHATLSHTRYAVCGRAALHLHGVPSASSPPPSHVSIMCPASGRDVVLAWGGVAGWDVPGHRRRRRARRPGSAVVRRGTEPGGRDEMGVPVRGGRVWTVRIRCVDEGTWDGVGKRVVSSGGDGEVSVVSLDGLLDQLARAWGRKCEGAWAVELMLGVLSRLGEMGREVTPENVPHVVDQSFWLPFTLSYPEAIPLLGRCGLQGPGRGTFGPDFAMSAGSGSLADRKDNKSGDGVCLTPTLFGDVMMLSVQFADNRRGSLDEERPGTVSGNILFCAASSSI</sequence>
<feature type="region of interest" description="Disordered" evidence="1">
    <location>
        <begin position="1"/>
        <end position="28"/>
    </location>
</feature>
<proteinExistence type="predicted"/>
<accession>A0AA40B9J7</accession>
<evidence type="ECO:0000313" key="3">
    <source>
        <dbReference type="Proteomes" id="UP001172102"/>
    </source>
</evidence>
<feature type="compositionally biased region" description="Pro residues" evidence="1">
    <location>
        <begin position="1"/>
        <end position="12"/>
    </location>
</feature>
<dbReference type="AlphaFoldDB" id="A0AA40B9J7"/>
<keyword evidence="3" id="KW-1185">Reference proteome</keyword>
<feature type="compositionally biased region" description="Low complexity" evidence="1">
    <location>
        <begin position="13"/>
        <end position="28"/>
    </location>
</feature>
<feature type="compositionally biased region" description="Basic and acidic residues" evidence="1">
    <location>
        <begin position="135"/>
        <end position="145"/>
    </location>
</feature>
<organism evidence="2 3">
    <name type="scientific">Lasiosphaeris hirsuta</name>
    <dbReference type="NCBI Taxonomy" id="260670"/>
    <lineage>
        <taxon>Eukaryota</taxon>
        <taxon>Fungi</taxon>
        <taxon>Dikarya</taxon>
        <taxon>Ascomycota</taxon>
        <taxon>Pezizomycotina</taxon>
        <taxon>Sordariomycetes</taxon>
        <taxon>Sordariomycetidae</taxon>
        <taxon>Sordariales</taxon>
        <taxon>Lasiosphaeriaceae</taxon>
        <taxon>Lasiosphaeris</taxon>
    </lineage>
</organism>
<reference evidence="2" key="1">
    <citation type="submission" date="2023-06" db="EMBL/GenBank/DDBJ databases">
        <title>Genome-scale phylogeny and comparative genomics of the fungal order Sordariales.</title>
        <authorList>
            <consortium name="Lawrence Berkeley National Laboratory"/>
            <person name="Hensen N."/>
            <person name="Bonometti L."/>
            <person name="Westerberg I."/>
            <person name="Brannstrom I.O."/>
            <person name="Guillou S."/>
            <person name="Cros-Aarteil S."/>
            <person name="Calhoun S."/>
            <person name="Haridas S."/>
            <person name="Kuo A."/>
            <person name="Mondo S."/>
            <person name="Pangilinan J."/>
            <person name="Riley R."/>
            <person name="Labutti K."/>
            <person name="Andreopoulos B."/>
            <person name="Lipzen A."/>
            <person name="Chen C."/>
            <person name="Yanf M."/>
            <person name="Daum C."/>
            <person name="Ng V."/>
            <person name="Clum A."/>
            <person name="Steindorff A."/>
            <person name="Ohm R."/>
            <person name="Martin F."/>
            <person name="Silar P."/>
            <person name="Natvig D."/>
            <person name="Lalanne C."/>
            <person name="Gautier V."/>
            <person name="Ament-Velasquez S.L."/>
            <person name="Kruys A."/>
            <person name="Hutchinson M.I."/>
            <person name="Powell A.J."/>
            <person name="Barry K."/>
            <person name="Miller A.N."/>
            <person name="Grigoriev I.V."/>
            <person name="Debuchy R."/>
            <person name="Gladieux P."/>
            <person name="Thoren M.H."/>
            <person name="Johannesson H."/>
        </authorList>
    </citation>
    <scope>NUCLEOTIDE SEQUENCE</scope>
    <source>
        <strain evidence="2">SMH4607-1</strain>
    </source>
</reference>
<protein>
    <submittedName>
        <fullName evidence="2">Uncharacterized protein</fullName>
    </submittedName>
</protein>
<gene>
    <name evidence="2" type="ORF">B0H67DRAFT_548171</name>
</gene>
<dbReference type="Proteomes" id="UP001172102">
    <property type="component" value="Unassembled WGS sequence"/>
</dbReference>
<comment type="caution">
    <text evidence="2">The sequence shown here is derived from an EMBL/GenBank/DDBJ whole genome shotgun (WGS) entry which is preliminary data.</text>
</comment>
<evidence type="ECO:0000256" key="1">
    <source>
        <dbReference type="SAM" id="MobiDB-lite"/>
    </source>
</evidence>